<name>A0A7X1F561_9SPHN</name>
<keyword evidence="1" id="KW-1133">Transmembrane helix</keyword>
<reference evidence="2 3" key="1">
    <citation type="submission" date="2020-08" db="EMBL/GenBank/DDBJ databases">
        <title>The genome sequence of Novosphingobium flavum 4Y4.</title>
        <authorList>
            <person name="Liu Y."/>
        </authorList>
    </citation>
    <scope>NUCLEOTIDE SEQUENCE [LARGE SCALE GENOMIC DNA]</scope>
    <source>
        <strain evidence="2 3">4Y4</strain>
    </source>
</reference>
<keyword evidence="1" id="KW-0472">Membrane</keyword>
<keyword evidence="3" id="KW-1185">Reference proteome</keyword>
<dbReference type="Proteomes" id="UP000520156">
    <property type="component" value="Unassembled WGS sequence"/>
</dbReference>
<keyword evidence="1" id="KW-0812">Transmembrane</keyword>
<evidence type="ECO:0000256" key="1">
    <source>
        <dbReference type="SAM" id="Phobius"/>
    </source>
</evidence>
<feature type="transmembrane region" description="Helical" evidence="1">
    <location>
        <begin position="31"/>
        <end position="63"/>
    </location>
</feature>
<dbReference type="AlphaFoldDB" id="A0A7X1F561"/>
<protein>
    <submittedName>
        <fullName evidence="2">Uncharacterized protein</fullName>
    </submittedName>
</protein>
<evidence type="ECO:0000313" key="2">
    <source>
        <dbReference type="EMBL" id="MBC2650548.1"/>
    </source>
</evidence>
<sequence length="68" mass="6758">MSDANNLLDAAKTEISGMAKDGMAHPSTKPVLIGMGVGAVAGALLPVVSLPLGLIAGGAVALYSRIKR</sequence>
<dbReference type="RefSeq" id="WP_185681977.1">
    <property type="nucleotide sequence ID" value="NZ_JACLAU010000002.1"/>
</dbReference>
<proteinExistence type="predicted"/>
<dbReference type="EMBL" id="JACLAU010000002">
    <property type="protein sequence ID" value="MBC2650548.1"/>
    <property type="molecule type" value="Genomic_DNA"/>
</dbReference>
<comment type="caution">
    <text evidence="2">The sequence shown here is derived from an EMBL/GenBank/DDBJ whole genome shotgun (WGS) entry which is preliminary data.</text>
</comment>
<evidence type="ECO:0000313" key="3">
    <source>
        <dbReference type="Proteomes" id="UP000520156"/>
    </source>
</evidence>
<accession>A0A7X1F561</accession>
<organism evidence="2 3">
    <name type="scientific">Novosphingobium aerophilum</name>
    <dbReference type="NCBI Taxonomy" id="2839843"/>
    <lineage>
        <taxon>Bacteria</taxon>
        <taxon>Pseudomonadati</taxon>
        <taxon>Pseudomonadota</taxon>
        <taxon>Alphaproteobacteria</taxon>
        <taxon>Sphingomonadales</taxon>
        <taxon>Sphingomonadaceae</taxon>
        <taxon>Novosphingobium</taxon>
    </lineage>
</organism>
<gene>
    <name evidence="2" type="ORF">H7F49_02395</name>
</gene>